<dbReference type="GO" id="GO:0005663">
    <property type="term" value="C:DNA replication factor C complex"/>
    <property type="evidence" value="ECO:0007669"/>
    <property type="project" value="TreeGrafter"/>
</dbReference>
<protein>
    <recommendedName>
        <fullName evidence="7">Replication factor C subunit 3</fullName>
    </recommendedName>
</protein>
<dbReference type="SMART" id="SM00382">
    <property type="entry name" value="AAA"/>
    <property type="match status" value="1"/>
</dbReference>
<dbReference type="Pfam" id="PF00004">
    <property type="entry name" value="AAA"/>
    <property type="match status" value="1"/>
</dbReference>
<keyword evidence="4" id="KW-0547">Nucleotide-binding</keyword>
<dbReference type="GO" id="GO:0031389">
    <property type="term" value="C:Rad17 RFC-like complex"/>
    <property type="evidence" value="ECO:0007669"/>
    <property type="project" value="TreeGrafter"/>
</dbReference>
<dbReference type="Gene3D" id="1.10.8.60">
    <property type="match status" value="1"/>
</dbReference>
<dbReference type="GO" id="GO:0006281">
    <property type="term" value="P:DNA repair"/>
    <property type="evidence" value="ECO:0007669"/>
    <property type="project" value="TreeGrafter"/>
</dbReference>
<evidence type="ECO:0000313" key="11">
    <source>
        <dbReference type="Proteomes" id="UP000654370"/>
    </source>
</evidence>
<feature type="compositionally biased region" description="Polar residues" evidence="8">
    <location>
        <begin position="1"/>
        <end position="15"/>
    </location>
</feature>
<keyword evidence="5" id="KW-0067">ATP-binding</keyword>
<feature type="domain" description="AAA+ ATPase" evidence="9">
    <location>
        <begin position="87"/>
        <end position="214"/>
    </location>
</feature>
<keyword evidence="6" id="KW-0539">Nucleus</keyword>
<evidence type="ECO:0000313" key="10">
    <source>
        <dbReference type="EMBL" id="KAG2175659.1"/>
    </source>
</evidence>
<comment type="caution">
    <text evidence="10">The sequence shown here is derived from an EMBL/GenBank/DDBJ whole genome shotgun (WGS) entry which is preliminary data.</text>
</comment>
<evidence type="ECO:0000256" key="8">
    <source>
        <dbReference type="SAM" id="MobiDB-lite"/>
    </source>
</evidence>
<dbReference type="InterPro" id="IPR050238">
    <property type="entry name" value="DNA_Rep/Repair_Clamp_Loader"/>
</dbReference>
<evidence type="ECO:0000259" key="9">
    <source>
        <dbReference type="SMART" id="SM00382"/>
    </source>
</evidence>
<name>A0A8H7UDP0_MORIS</name>
<dbReference type="AlphaFoldDB" id="A0A8H7UDP0"/>
<accession>A0A8H7UDP0</accession>
<dbReference type="CDD" id="cd00009">
    <property type="entry name" value="AAA"/>
    <property type="match status" value="1"/>
</dbReference>
<keyword evidence="3" id="KW-0235">DNA replication</keyword>
<dbReference type="Proteomes" id="UP000654370">
    <property type="component" value="Unassembled WGS sequence"/>
</dbReference>
<evidence type="ECO:0000256" key="4">
    <source>
        <dbReference type="ARBA" id="ARBA00022741"/>
    </source>
</evidence>
<dbReference type="Gene3D" id="3.40.50.300">
    <property type="entry name" value="P-loop containing nucleotide triphosphate hydrolases"/>
    <property type="match status" value="1"/>
</dbReference>
<dbReference type="InterPro" id="IPR013748">
    <property type="entry name" value="Rep_factorC_C"/>
</dbReference>
<evidence type="ECO:0000256" key="5">
    <source>
        <dbReference type="ARBA" id="ARBA00022840"/>
    </source>
</evidence>
<dbReference type="GO" id="GO:0003677">
    <property type="term" value="F:DNA binding"/>
    <property type="evidence" value="ECO:0007669"/>
    <property type="project" value="InterPro"/>
</dbReference>
<dbReference type="InterPro" id="IPR003959">
    <property type="entry name" value="ATPase_AAA_core"/>
</dbReference>
<dbReference type="GO" id="GO:0003689">
    <property type="term" value="F:DNA clamp loader activity"/>
    <property type="evidence" value="ECO:0007669"/>
    <property type="project" value="TreeGrafter"/>
</dbReference>
<keyword evidence="11" id="KW-1185">Reference proteome</keyword>
<dbReference type="FunFam" id="1.20.272.10:FF:000004">
    <property type="entry name" value="Replication factor C subunit 5"/>
    <property type="match status" value="1"/>
</dbReference>
<dbReference type="GO" id="GO:0005524">
    <property type="term" value="F:ATP binding"/>
    <property type="evidence" value="ECO:0007669"/>
    <property type="project" value="UniProtKB-KW"/>
</dbReference>
<dbReference type="InterPro" id="IPR003593">
    <property type="entry name" value="AAA+_ATPase"/>
</dbReference>
<dbReference type="InterPro" id="IPR008921">
    <property type="entry name" value="DNA_pol3_clamp-load_cplx_C"/>
</dbReference>
<proteinExistence type="inferred from homology"/>
<dbReference type="SUPFAM" id="SSF52540">
    <property type="entry name" value="P-loop containing nucleoside triphosphate hydrolases"/>
    <property type="match status" value="1"/>
</dbReference>
<sequence length="377" mass="42041">MEIDSSSPANLSNGASKGKGKQIDAGVKDSLPWVEKYRPEKLEDLVSHEDITSTSELLIVLHNIFVATDSLITLYIALVQTFIDANRLPHLLFYGPPGTGKTSTILACARRLYGSNYKSMVLELNASDDRGIDVVREQIKNFASTRKIFSSGFKLILLDEADAMTSAAQAALRRVIEKYTKNVRFCIICNYVSKIIPAIQSRCTRFRFAPLEMDQVEARLNHIIDAEKIISVNITKDGKEALLRLSNGDMRRALNILQACHAAFDRIDETAIYACTGHPQPKDIQRIVDTMMNDDFTTAYSTIDKLKRENGLALQDIISELVFYFEMLDFPTHATVYLLSAVSDIEYRLACGATEKIQLGALIGTFKMATDLAARKP</sequence>
<dbReference type="PANTHER" id="PTHR11669:SF9">
    <property type="entry name" value="REPLICATION FACTOR C SUBUNIT 5"/>
    <property type="match status" value="1"/>
</dbReference>
<dbReference type="CDD" id="cd18140">
    <property type="entry name" value="HLD_clamp_RFC"/>
    <property type="match status" value="1"/>
</dbReference>
<feature type="region of interest" description="Disordered" evidence="8">
    <location>
        <begin position="1"/>
        <end position="23"/>
    </location>
</feature>
<dbReference type="EMBL" id="JAEPQZ010000011">
    <property type="protein sequence ID" value="KAG2175659.1"/>
    <property type="molecule type" value="Genomic_DNA"/>
</dbReference>
<dbReference type="InterPro" id="IPR047854">
    <property type="entry name" value="RFC_lid"/>
</dbReference>
<comment type="subcellular location">
    <subcellularLocation>
        <location evidence="1">Nucleus</location>
    </subcellularLocation>
</comment>
<evidence type="ECO:0000256" key="1">
    <source>
        <dbReference type="ARBA" id="ARBA00004123"/>
    </source>
</evidence>
<dbReference type="GO" id="GO:0031390">
    <property type="term" value="C:Ctf18 RFC-like complex"/>
    <property type="evidence" value="ECO:0007669"/>
    <property type="project" value="TreeGrafter"/>
</dbReference>
<dbReference type="Gene3D" id="1.20.272.10">
    <property type="match status" value="1"/>
</dbReference>
<comment type="similarity">
    <text evidence="2">Belongs to the activator 1 small subunits family.</text>
</comment>
<organism evidence="10 11">
    <name type="scientific">Mortierella isabellina</name>
    <name type="common">Filamentous fungus</name>
    <name type="synonym">Umbelopsis isabellina</name>
    <dbReference type="NCBI Taxonomy" id="91625"/>
    <lineage>
        <taxon>Eukaryota</taxon>
        <taxon>Fungi</taxon>
        <taxon>Fungi incertae sedis</taxon>
        <taxon>Mucoromycota</taxon>
        <taxon>Mucoromycotina</taxon>
        <taxon>Umbelopsidomycetes</taxon>
        <taxon>Umbelopsidales</taxon>
        <taxon>Umbelopsidaceae</taxon>
        <taxon>Umbelopsis</taxon>
    </lineage>
</organism>
<evidence type="ECO:0000256" key="7">
    <source>
        <dbReference type="ARBA" id="ARBA00070184"/>
    </source>
</evidence>
<dbReference type="GO" id="GO:0006271">
    <property type="term" value="P:DNA strand elongation involved in DNA replication"/>
    <property type="evidence" value="ECO:0007669"/>
    <property type="project" value="UniProtKB-ARBA"/>
</dbReference>
<evidence type="ECO:0000256" key="6">
    <source>
        <dbReference type="ARBA" id="ARBA00023242"/>
    </source>
</evidence>
<dbReference type="PANTHER" id="PTHR11669">
    <property type="entry name" value="REPLICATION FACTOR C / DNA POLYMERASE III GAMMA-TAU SUBUNIT"/>
    <property type="match status" value="1"/>
</dbReference>
<dbReference type="FunFam" id="3.40.50.300:FF:000129">
    <property type="entry name" value="Replication factor C subunit 5"/>
    <property type="match status" value="1"/>
</dbReference>
<dbReference type="InterPro" id="IPR027417">
    <property type="entry name" value="P-loop_NTPase"/>
</dbReference>
<gene>
    <name evidence="10" type="ORF">INT43_001306</name>
</gene>
<evidence type="ECO:0000256" key="2">
    <source>
        <dbReference type="ARBA" id="ARBA00005378"/>
    </source>
</evidence>
<dbReference type="Pfam" id="PF08542">
    <property type="entry name" value="Rep_fac_C"/>
    <property type="match status" value="1"/>
</dbReference>
<dbReference type="OrthoDB" id="4199794at2759"/>
<dbReference type="GO" id="GO:0016887">
    <property type="term" value="F:ATP hydrolysis activity"/>
    <property type="evidence" value="ECO:0007669"/>
    <property type="project" value="InterPro"/>
</dbReference>
<reference evidence="10" key="1">
    <citation type="submission" date="2020-12" db="EMBL/GenBank/DDBJ databases">
        <title>Metabolic potential, ecology and presence of endohyphal bacteria is reflected in genomic diversity of Mucoromycotina.</title>
        <authorList>
            <person name="Muszewska A."/>
            <person name="Okrasinska A."/>
            <person name="Steczkiewicz K."/>
            <person name="Drgas O."/>
            <person name="Orlowska M."/>
            <person name="Perlinska-Lenart U."/>
            <person name="Aleksandrzak-Piekarczyk T."/>
            <person name="Szatraj K."/>
            <person name="Zielenkiewicz U."/>
            <person name="Pilsyk S."/>
            <person name="Malc E."/>
            <person name="Mieczkowski P."/>
            <person name="Kruszewska J.S."/>
            <person name="Biernat P."/>
            <person name="Pawlowska J."/>
        </authorList>
    </citation>
    <scope>NUCLEOTIDE SEQUENCE</scope>
    <source>
        <strain evidence="10">WA0000067209</strain>
    </source>
</reference>
<dbReference type="SUPFAM" id="SSF48019">
    <property type="entry name" value="post-AAA+ oligomerization domain-like"/>
    <property type="match status" value="1"/>
</dbReference>
<evidence type="ECO:0000256" key="3">
    <source>
        <dbReference type="ARBA" id="ARBA00022705"/>
    </source>
</evidence>
<dbReference type="GO" id="GO:0031391">
    <property type="term" value="C:Elg1 RFC-like complex"/>
    <property type="evidence" value="ECO:0007669"/>
    <property type="project" value="TreeGrafter"/>
</dbReference>
<dbReference type="FunFam" id="1.10.8.60:FF:000028">
    <property type="entry name" value="Replication factor C subunit 5"/>
    <property type="match status" value="1"/>
</dbReference>
<dbReference type="NCBIfam" id="NF001679">
    <property type="entry name" value="PRK00440.1"/>
    <property type="match status" value="1"/>
</dbReference>